<feature type="region of interest" description="Disordered" evidence="6">
    <location>
        <begin position="1"/>
        <end position="26"/>
    </location>
</feature>
<evidence type="ECO:0000259" key="8">
    <source>
        <dbReference type="PROSITE" id="PS50850"/>
    </source>
</evidence>
<evidence type="ECO:0000256" key="7">
    <source>
        <dbReference type="SAM" id="Phobius"/>
    </source>
</evidence>
<comment type="subcellular location">
    <subcellularLocation>
        <location evidence="1">Membrane</location>
        <topology evidence="1">Multi-pass membrane protein</topology>
    </subcellularLocation>
</comment>
<dbReference type="GO" id="GO:0016020">
    <property type="term" value="C:membrane"/>
    <property type="evidence" value="ECO:0007669"/>
    <property type="project" value="UniProtKB-SubCell"/>
</dbReference>
<feature type="transmembrane region" description="Helical" evidence="7">
    <location>
        <begin position="394"/>
        <end position="416"/>
    </location>
</feature>
<evidence type="ECO:0000256" key="1">
    <source>
        <dbReference type="ARBA" id="ARBA00004141"/>
    </source>
</evidence>
<protein>
    <recommendedName>
        <fullName evidence="8">Major facilitator superfamily (MFS) profile domain-containing protein</fullName>
    </recommendedName>
</protein>
<keyword evidence="4 7" id="KW-1133">Transmembrane helix</keyword>
<dbReference type="EMBL" id="NAJM01000064">
    <property type="protein sequence ID" value="RVX66305.1"/>
    <property type="molecule type" value="Genomic_DNA"/>
</dbReference>
<evidence type="ECO:0000313" key="10">
    <source>
        <dbReference type="Proteomes" id="UP000288859"/>
    </source>
</evidence>
<dbReference type="OrthoDB" id="2962993at2759"/>
<keyword evidence="3 7" id="KW-0812">Transmembrane</keyword>
<dbReference type="Pfam" id="PF07690">
    <property type="entry name" value="MFS_1"/>
    <property type="match status" value="2"/>
</dbReference>
<accession>A0A438MRL8</accession>
<dbReference type="Gene3D" id="1.20.1250.20">
    <property type="entry name" value="MFS general substrate transporter like domains"/>
    <property type="match status" value="2"/>
</dbReference>
<dbReference type="Proteomes" id="UP000288859">
    <property type="component" value="Unassembled WGS sequence"/>
</dbReference>
<organism evidence="9 10">
    <name type="scientific">Exophiala mesophila</name>
    <name type="common">Black yeast-like fungus</name>
    <dbReference type="NCBI Taxonomy" id="212818"/>
    <lineage>
        <taxon>Eukaryota</taxon>
        <taxon>Fungi</taxon>
        <taxon>Dikarya</taxon>
        <taxon>Ascomycota</taxon>
        <taxon>Pezizomycotina</taxon>
        <taxon>Eurotiomycetes</taxon>
        <taxon>Chaetothyriomycetidae</taxon>
        <taxon>Chaetothyriales</taxon>
        <taxon>Herpotrichiellaceae</taxon>
        <taxon>Exophiala</taxon>
    </lineage>
</organism>
<feature type="transmembrane region" description="Helical" evidence="7">
    <location>
        <begin position="428"/>
        <end position="449"/>
    </location>
</feature>
<dbReference type="FunFam" id="1.20.1250.20:FF:000068">
    <property type="entry name" value="MFS general substrate transporter"/>
    <property type="match status" value="1"/>
</dbReference>
<feature type="transmembrane region" description="Helical" evidence="7">
    <location>
        <begin position="461"/>
        <end position="482"/>
    </location>
</feature>
<dbReference type="InterPro" id="IPR020846">
    <property type="entry name" value="MFS_dom"/>
</dbReference>
<feature type="transmembrane region" description="Helical" evidence="7">
    <location>
        <begin position="194"/>
        <end position="214"/>
    </location>
</feature>
<dbReference type="InterPro" id="IPR036259">
    <property type="entry name" value="MFS_trans_sf"/>
</dbReference>
<dbReference type="PANTHER" id="PTHR43791">
    <property type="entry name" value="PERMEASE-RELATED"/>
    <property type="match status" value="1"/>
</dbReference>
<dbReference type="GO" id="GO:0022857">
    <property type="term" value="F:transmembrane transporter activity"/>
    <property type="evidence" value="ECO:0007669"/>
    <property type="project" value="InterPro"/>
</dbReference>
<gene>
    <name evidence="9" type="ORF">B0A52_09736</name>
</gene>
<proteinExistence type="predicted"/>
<feature type="transmembrane region" description="Helical" evidence="7">
    <location>
        <begin position="226"/>
        <end position="249"/>
    </location>
</feature>
<dbReference type="VEuPathDB" id="FungiDB:PV10_06618"/>
<dbReference type="PROSITE" id="PS50850">
    <property type="entry name" value="MFS"/>
    <property type="match status" value="1"/>
</dbReference>
<keyword evidence="5 7" id="KW-0472">Membrane</keyword>
<sequence length="516" mass="56855">MQKQDEKTASLYQADPDSKDDTMEEVLSGGEGAVQQVDAKKVLRQLDIRIIPVLAVLYLMSFLDRANIGNARIEGMTEDLNIDSQQFNLCLTVFYFTYAAVEIPSNLLLKKFKPSVWLPTIMVAWGVVTTLTGLVQNYHGLLIARIFLGVAGQQELVPLFQSSTNNRIEGGLYPGILYYVTQWYSREDAQYRQALFFASASLAGAFSGLLAFAIAKMDGVGGQEGWRWIFILEGILTVVLAVGAFFVIYNVPADATFLTPAERQWIVDRTVFKARNAQGAVIEQAEKFQWKYVKDALTDWHILVAMFMNMGMVVPLYGISVFLPTIIRALGYVSNIAQLMTIPIYASACIASIAVAWFADKHGQRSPFLIVLLLVTAFGYVLALAGAGSGLPGLTYAGVFVIVIGIYSAFPGNMAWISNNVAGNYKRATALAIHVGWGNMGGAMSSNFYRIQDSPQFFLGHGLSLGFLAMAMIAVITLRIGYQRANKKRENQSLEGYTDLELSRMGDKAPNFRYGL</sequence>
<reference evidence="9 10" key="1">
    <citation type="submission" date="2017-03" db="EMBL/GenBank/DDBJ databases">
        <title>Genomes of endolithic fungi from Antarctica.</title>
        <authorList>
            <person name="Coleine C."/>
            <person name="Masonjones S."/>
            <person name="Stajich J.E."/>
        </authorList>
    </citation>
    <scope>NUCLEOTIDE SEQUENCE [LARGE SCALE GENOMIC DNA]</scope>
    <source>
        <strain evidence="9 10">CCFEE 6314</strain>
    </source>
</reference>
<evidence type="ECO:0000313" key="9">
    <source>
        <dbReference type="EMBL" id="RVX66305.1"/>
    </source>
</evidence>
<evidence type="ECO:0000256" key="4">
    <source>
        <dbReference type="ARBA" id="ARBA00022989"/>
    </source>
</evidence>
<feature type="transmembrane region" description="Helical" evidence="7">
    <location>
        <begin position="46"/>
        <end position="63"/>
    </location>
</feature>
<feature type="transmembrane region" description="Helical" evidence="7">
    <location>
        <begin position="116"/>
        <end position="135"/>
    </location>
</feature>
<dbReference type="FunFam" id="1.20.1250.20:FF:000034">
    <property type="entry name" value="MFS general substrate transporter"/>
    <property type="match status" value="1"/>
</dbReference>
<evidence type="ECO:0000256" key="5">
    <source>
        <dbReference type="ARBA" id="ARBA00023136"/>
    </source>
</evidence>
<feature type="transmembrane region" description="Helical" evidence="7">
    <location>
        <begin position="339"/>
        <end position="359"/>
    </location>
</feature>
<evidence type="ECO:0000256" key="6">
    <source>
        <dbReference type="SAM" id="MobiDB-lite"/>
    </source>
</evidence>
<feature type="transmembrane region" description="Helical" evidence="7">
    <location>
        <begin position="300"/>
        <end position="327"/>
    </location>
</feature>
<comment type="caution">
    <text evidence="9">The sequence shown here is derived from an EMBL/GenBank/DDBJ whole genome shotgun (WGS) entry which is preliminary data.</text>
</comment>
<keyword evidence="2" id="KW-0813">Transport</keyword>
<name>A0A438MRL8_EXOME</name>
<dbReference type="InterPro" id="IPR011701">
    <property type="entry name" value="MFS"/>
</dbReference>
<evidence type="ECO:0000256" key="2">
    <source>
        <dbReference type="ARBA" id="ARBA00022448"/>
    </source>
</evidence>
<evidence type="ECO:0000256" key="3">
    <source>
        <dbReference type="ARBA" id="ARBA00022692"/>
    </source>
</evidence>
<dbReference type="SUPFAM" id="SSF103473">
    <property type="entry name" value="MFS general substrate transporter"/>
    <property type="match status" value="1"/>
</dbReference>
<feature type="transmembrane region" description="Helical" evidence="7">
    <location>
        <begin position="368"/>
        <end position="388"/>
    </location>
</feature>
<dbReference type="AlphaFoldDB" id="A0A438MRL8"/>
<feature type="domain" description="Major facilitator superfamily (MFS) profile" evidence="8">
    <location>
        <begin position="50"/>
        <end position="489"/>
    </location>
</feature>
<dbReference type="PANTHER" id="PTHR43791:SF18">
    <property type="entry name" value="NICOTINIC ACID TRANSPORTER TNA1, PUTATIVE (AFU_ORTHOLOGUE AFUA_3G03820)-RELATED"/>
    <property type="match status" value="1"/>
</dbReference>